<feature type="domain" description="FdhE C-terminal" evidence="5">
    <location>
        <begin position="226"/>
        <end position="310"/>
    </location>
</feature>
<dbReference type="Pfam" id="PF24860">
    <property type="entry name" value="FdhE_C"/>
    <property type="match status" value="1"/>
</dbReference>
<dbReference type="HAMAP" id="MF_00611">
    <property type="entry name" value="FdeH"/>
    <property type="match status" value="1"/>
</dbReference>
<evidence type="ECO:0000259" key="3">
    <source>
        <dbReference type="Pfam" id="PF04216"/>
    </source>
</evidence>
<dbReference type="InterPro" id="IPR056797">
    <property type="entry name" value="FdhE_central"/>
</dbReference>
<organism evidence="6 7">
    <name type="scientific">Dokdonella ginsengisoli</name>
    <dbReference type="NCBI Taxonomy" id="363846"/>
    <lineage>
        <taxon>Bacteria</taxon>
        <taxon>Pseudomonadati</taxon>
        <taxon>Pseudomonadota</taxon>
        <taxon>Gammaproteobacteria</taxon>
        <taxon>Lysobacterales</taxon>
        <taxon>Rhodanobacteraceae</taxon>
        <taxon>Dokdonella</taxon>
    </lineage>
</organism>
<feature type="domain" description="FdhE central" evidence="4">
    <location>
        <begin position="187"/>
        <end position="225"/>
    </location>
</feature>
<protein>
    <recommendedName>
        <fullName evidence="2">Protein FdhE homolog</fullName>
    </recommendedName>
</protein>
<accession>A0ABV9R282</accession>
<evidence type="ECO:0000313" key="6">
    <source>
        <dbReference type="EMBL" id="MFC4821862.1"/>
    </source>
</evidence>
<reference evidence="7" key="1">
    <citation type="journal article" date="2019" name="Int. J. Syst. Evol. Microbiol.">
        <title>The Global Catalogue of Microorganisms (GCM) 10K type strain sequencing project: providing services to taxonomists for standard genome sequencing and annotation.</title>
        <authorList>
            <consortium name="The Broad Institute Genomics Platform"/>
            <consortium name="The Broad Institute Genome Sequencing Center for Infectious Disease"/>
            <person name="Wu L."/>
            <person name="Ma J."/>
        </authorList>
    </citation>
    <scope>NUCLEOTIDE SEQUENCE [LARGE SCALE GENOMIC DNA]</scope>
    <source>
        <strain evidence="7">CCUG 30340</strain>
    </source>
</reference>
<comment type="similarity">
    <text evidence="2">Belongs to the FdhE family.</text>
</comment>
<comment type="caution">
    <text evidence="6">The sequence shown here is derived from an EMBL/GenBank/DDBJ whole genome shotgun (WGS) entry which is preliminary data.</text>
</comment>
<feature type="domain" description="FdhE N-terminal" evidence="3">
    <location>
        <begin position="19"/>
        <end position="181"/>
    </location>
</feature>
<comment type="function">
    <text evidence="2">Necessary for formate dehydrogenase activity.</text>
</comment>
<evidence type="ECO:0000259" key="5">
    <source>
        <dbReference type="Pfam" id="PF24860"/>
    </source>
</evidence>
<dbReference type="PANTHER" id="PTHR37689">
    <property type="entry name" value="PROTEIN FDHE"/>
    <property type="match status" value="1"/>
</dbReference>
<sequence length="316" mass="33804">MSQRILERGQIETLASRSIPRVRVPERSQVFAQRSARLRTLAQGSPIADYLRFCAVLAETQHAALGDFAATPPTAAQLALAHEHRMPPLAATSWARAPQWREALSAICAAVLAQTEFPAEVTRLAARVRAASGDALEAQADALLGVRDGAVDVASAPFVMAALQVNWTALSSGFAAGDVQPLDVPGVCPLCGSLPVASLVRAQRPYQGYRYLHCTLCACEWHMVRVQCSQCGADGKDIAYHSLTDAAAGEANGDAAVRAESCSRCRSYRKILYHEKDPALEPVADDLASLALDLLLAEEGYERASGNPLLWTAEQG</sequence>
<dbReference type="Pfam" id="PF24859">
    <property type="entry name" value="FdhE_central"/>
    <property type="match status" value="1"/>
</dbReference>
<keyword evidence="1 2" id="KW-0963">Cytoplasm</keyword>
<comment type="subcellular location">
    <subcellularLocation>
        <location evidence="2">Cytoplasm</location>
    </subcellularLocation>
</comment>
<evidence type="ECO:0000259" key="4">
    <source>
        <dbReference type="Pfam" id="PF24859"/>
    </source>
</evidence>
<dbReference type="SUPFAM" id="SSF144020">
    <property type="entry name" value="FdhE-like"/>
    <property type="match status" value="1"/>
</dbReference>
<evidence type="ECO:0000256" key="1">
    <source>
        <dbReference type="ARBA" id="ARBA00022490"/>
    </source>
</evidence>
<dbReference type="CDD" id="cd16341">
    <property type="entry name" value="FdhE"/>
    <property type="match status" value="1"/>
</dbReference>
<dbReference type="PANTHER" id="PTHR37689:SF1">
    <property type="entry name" value="PROTEIN FDHE"/>
    <property type="match status" value="1"/>
</dbReference>
<dbReference type="RefSeq" id="WP_380022128.1">
    <property type="nucleotide sequence ID" value="NZ_JBHSHD010000010.1"/>
</dbReference>
<evidence type="ECO:0000256" key="2">
    <source>
        <dbReference type="HAMAP-Rule" id="MF_00611"/>
    </source>
</evidence>
<proteinExistence type="inferred from homology"/>
<dbReference type="Gene3D" id="3.90.1670.10">
    <property type="entry name" value="FdhE-like domain"/>
    <property type="match status" value="1"/>
</dbReference>
<dbReference type="EMBL" id="JBHSHD010000010">
    <property type="protein sequence ID" value="MFC4821862.1"/>
    <property type="molecule type" value="Genomic_DNA"/>
</dbReference>
<dbReference type="Proteomes" id="UP001595886">
    <property type="component" value="Unassembled WGS sequence"/>
</dbReference>
<dbReference type="InterPro" id="IPR024064">
    <property type="entry name" value="FdhE-like_sf"/>
</dbReference>
<dbReference type="InterPro" id="IPR056774">
    <property type="entry name" value="FdhE_N"/>
</dbReference>
<keyword evidence="7" id="KW-1185">Reference proteome</keyword>
<dbReference type="NCBIfam" id="TIGR01562">
    <property type="entry name" value="FdhE"/>
    <property type="match status" value="1"/>
</dbReference>
<name>A0ABV9R282_9GAMM</name>
<evidence type="ECO:0000313" key="7">
    <source>
        <dbReference type="Proteomes" id="UP001595886"/>
    </source>
</evidence>
<dbReference type="PIRSF" id="PIRSF018296">
    <property type="entry name" value="Format_dh_formtn"/>
    <property type="match status" value="1"/>
</dbReference>
<dbReference type="InterPro" id="IPR056796">
    <property type="entry name" value="FdhE_C"/>
</dbReference>
<dbReference type="InterPro" id="IPR006452">
    <property type="entry name" value="Formate_DH_accessory"/>
</dbReference>
<dbReference type="Pfam" id="PF04216">
    <property type="entry name" value="FdhE_N"/>
    <property type="match status" value="1"/>
</dbReference>
<gene>
    <name evidence="2 6" type="primary">fdhE</name>
    <name evidence="6" type="ORF">ACFO6Q_16165</name>
</gene>